<feature type="region of interest" description="Disordered" evidence="1">
    <location>
        <begin position="1"/>
        <end position="34"/>
    </location>
</feature>
<evidence type="ECO:0000256" key="1">
    <source>
        <dbReference type="SAM" id="MobiDB-lite"/>
    </source>
</evidence>
<gene>
    <name evidence="2" type="ORF">C7212DRAFT_365296</name>
</gene>
<reference evidence="2 3" key="1">
    <citation type="submission" date="2018-03" db="EMBL/GenBank/DDBJ databases">
        <title>Genomes of Pezizomycetes fungi and the evolution of truffles.</title>
        <authorList>
            <person name="Murat C."/>
            <person name="Payen T."/>
            <person name="Noel B."/>
            <person name="Kuo A."/>
            <person name="Martin F.M."/>
        </authorList>
    </citation>
    <scope>NUCLEOTIDE SEQUENCE [LARGE SCALE GENOMIC DNA]</scope>
    <source>
        <strain evidence="2">091103-1</strain>
    </source>
</reference>
<accession>A0A317SIJ3</accession>
<evidence type="ECO:0000313" key="2">
    <source>
        <dbReference type="EMBL" id="PWW74285.1"/>
    </source>
</evidence>
<proteinExistence type="predicted"/>
<dbReference type="Proteomes" id="UP000246991">
    <property type="component" value="Unassembled WGS sequence"/>
</dbReference>
<evidence type="ECO:0000313" key="3">
    <source>
        <dbReference type="Proteomes" id="UP000246991"/>
    </source>
</evidence>
<dbReference type="AlphaFoldDB" id="A0A317SIJ3"/>
<comment type="caution">
    <text evidence="2">The sequence shown here is derived from an EMBL/GenBank/DDBJ whole genome shotgun (WGS) entry which is preliminary data.</text>
</comment>
<dbReference type="EMBL" id="PYWC01000063">
    <property type="protein sequence ID" value="PWW74285.1"/>
    <property type="molecule type" value="Genomic_DNA"/>
</dbReference>
<name>A0A317SIJ3_9PEZI</name>
<keyword evidence="3" id="KW-1185">Reference proteome</keyword>
<protein>
    <submittedName>
        <fullName evidence="2">Uncharacterized protein</fullName>
    </submittedName>
</protein>
<sequence>MESQTIEPSTKLRGAGTMVQKFPSGQKGARGTAKRNRILPVHGNAIGNFPYGTNQAHINNTILEYMVRYLHFLPPSLPSVPPPSVVHYGTLFNEPLLTSSAAATTTGHPYEISELILCFWYHTKLLVLVSRNCLTEGFDARWRGKMEKGGEEVW</sequence>
<organism evidence="2 3">
    <name type="scientific">Tuber magnatum</name>
    <name type="common">white Piedmont truffle</name>
    <dbReference type="NCBI Taxonomy" id="42249"/>
    <lineage>
        <taxon>Eukaryota</taxon>
        <taxon>Fungi</taxon>
        <taxon>Dikarya</taxon>
        <taxon>Ascomycota</taxon>
        <taxon>Pezizomycotina</taxon>
        <taxon>Pezizomycetes</taxon>
        <taxon>Pezizales</taxon>
        <taxon>Tuberaceae</taxon>
        <taxon>Tuber</taxon>
    </lineage>
</organism>